<name>A0AAN7BTP0_9PEZI</name>
<dbReference type="SUPFAM" id="SSF51322">
    <property type="entry name" value="Cyanovirin-N"/>
    <property type="match status" value="1"/>
</dbReference>
<evidence type="ECO:0000313" key="4">
    <source>
        <dbReference type="Proteomes" id="UP001301958"/>
    </source>
</evidence>
<feature type="domain" description="Cyanovirin-N" evidence="2">
    <location>
        <begin position="32"/>
        <end position="145"/>
    </location>
</feature>
<evidence type="ECO:0000256" key="1">
    <source>
        <dbReference type="SAM" id="SignalP"/>
    </source>
</evidence>
<dbReference type="InterPro" id="IPR036673">
    <property type="entry name" value="Cyanovirin-N_sf"/>
</dbReference>
<reference evidence="3" key="2">
    <citation type="submission" date="2023-05" db="EMBL/GenBank/DDBJ databases">
        <authorList>
            <consortium name="Lawrence Berkeley National Laboratory"/>
            <person name="Steindorff A."/>
            <person name="Hensen N."/>
            <person name="Bonometti L."/>
            <person name="Westerberg I."/>
            <person name="Brannstrom I.O."/>
            <person name="Guillou S."/>
            <person name="Cros-Aarteil S."/>
            <person name="Calhoun S."/>
            <person name="Haridas S."/>
            <person name="Kuo A."/>
            <person name="Mondo S."/>
            <person name="Pangilinan J."/>
            <person name="Riley R."/>
            <person name="Labutti K."/>
            <person name="Andreopoulos B."/>
            <person name="Lipzen A."/>
            <person name="Chen C."/>
            <person name="Yanf M."/>
            <person name="Daum C."/>
            <person name="Ng V."/>
            <person name="Clum A."/>
            <person name="Ohm R."/>
            <person name="Martin F."/>
            <person name="Silar P."/>
            <person name="Natvig D."/>
            <person name="Lalanne C."/>
            <person name="Gautier V."/>
            <person name="Ament-Velasquez S.L."/>
            <person name="Kruys A."/>
            <person name="Hutchinson M.I."/>
            <person name="Powell A.J."/>
            <person name="Barry K."/>
            <person name="Miller A.N."/>
            <person name="Grigoriev I.V."/>
            <person name="Debuchy R."/>
            <person name="Gladieux P."/>
            <person name="Thoren M.H."/>
            <person name="Johannesson H."/>
        </authorList>
    </citation>
    <scope>NUCLEOTIDE SEQUENCE</scope>
    <source>
        <strain evidence="3">CBS 990.96</strain>
    </source>
</reference>
<dbReference type="AlphaFoldDB" id="A0AAN7BTP0"/>
<dbReference type="Pfam" id="PF08881">
    <property type="entry name" value="CVNH"/>
    <property type="match status" value="1"/>
</dbReference>
<dbReference type="Proteomes" id="UP001301958">
    <property type="component" value="Unassembled WGS sequence"/>
</dbReference>
<protein>
    <recommendedName>
        <fullName evidence="2">Cyanovirin-N domain-containing protein</fullName>
    </recommendedName>
</protein>
<dbReference type="InterPro" id="IPR011058">
    <property type="entry name" value="Cyanovirin-N"/>
</dbReference>
<gene>
    <name evidence="3" type="ORF">QBC38DRAFT_120059</name>
</gene>
<keyword evidence="1" id="KW-0732">Signal</keyword>
<accession>A0AAN7BTP0</accession>
<keyword evidence="4" id="KW-1185">Reference proteome</keyword>
<reference evidence="3" key="1">
    <citation type="journal article" date="2023" name="Mol. Phylogenet. Evol.">
        <title>Genome-scale phylogeny and comparative genomics of the fungal order Sordariales.</title>
        <authorList>
            <person name="Hensen N."/>
            <person name="Bonometti L."/>
            <person name="Westerberg I."/>
            <person name="Brannstrom I.O."/>
            <person name="Guillou S."/>
            <person name="Cros-Aarteil S."/>
            <person name="Calhoun S."/>
            <person name="Haridas S."/>
            <person name="Kuo A."/>
            <person name="Mondo S."/>
            <person name="Pangilinan J."/>
            <person name="Riley R."/>
            <person name="LaButti K."/>
            <person name="Andreopoulos B."/>
            <person name="Lipzen A."/>
            <person name="Chen C."/>
            <person name="Yan M."/>
            <person name="Daum C."/>
            <person name="Ng V."/>
            <person name="Clum A."/>
            <person name="Steindorff A."/>
            <person name="Ohm R.A."/>
            <person name="Martin F."/>
            <person name="Silar P."/>
            <person name="Natvig D.O."/>
            <person name="Lalanne C."/>
            <person name="Gautier V."/>
            <person name="Ament-Velasquez S.L."/>
            <person name="Kruys A."/>
            <person name="Hutchinson M.I."/>
            <person name="Powell A.J."/>
            <person name="Barry K."/>
            <person name="Miller A.N."/>
            <person name="Grigoriev I.V."/>
            <person name="Debuchy R."/>
            <person name="Gladieux P."/>
            <person name="Hiltunen Thoren M."/>
            <person name="Johannesson H."/>
        </authorList>
    </citation>
    <scope>NUCLEOTIDE SEQUENCE</scope>
    <source>
        <strain evidence="3">CBS 990.96</strain>
    </source>
</reference>
<dbReference type="EMBL" id="MU865310">
    <property type="protein sequence ID" value="KAK4229272.1"/>
    <property type="molecule type" value="Genomic_DNA"/>
</dbReference>
<feature type="signal peptide" evidence="1">
    <location>
        <begin position="1"/>
        <end position="25"/>
    </location>
</feature>
<dbReference type="Gene3D" id="2.30.60.10">
    <property type="entry name" value="Cyanovirin-N"/>
    <property type="match status" value="1"/>
</dbReference>
<evidence type="ECO:0000259" key="2">
    <source>
        <dbReference type="Pfam" id="PF08881"/>
    </source>
</evidence>
<evidence type="ECO:0000313" key="3">
    <source>
        <dbReference type="EMBL" id="KAK4229272.1"/>
    </source>
</evidence>
<comment type="caution">
    <text evidence="3">The sequence shown here is derived from an EMBL/GenBank/DDBJ whole genome shotgun (WGS) entry which is preliminary data.</text>
</comment>
<organism evidence="3 4">
    <name type="scientific">Podospora fimiseda</name>
    <dbReference type="NCBI Taxonomy" id="252190"/>
    <lineage>
        <taxon>Eukaryota</taxon>
        <taxon>Fungi</taxon>
        <taxon>Dikarya</taxon>
        <taxon>Ascomycota</taxon>
        <taxon>Pezizomycotina</taxon>
        <taxon>Sordariomycetes</taxon>
        <taxon>Sordariomycetidae</taxon>
        <taxon>Sordariales</taxon>
        <taxon>Podosporaceae</taxon>
        <taxon>Podospora</taxon>
    </lineage>
</organism>
<proteinExistence type="predicted"/>
<feature type="chain" id="PRO_5042980169" description="Cyanovirin-N domain-containing protein" evidence="1">
    <location>
        <begin position="26"/>
        <end position="150"/>
    </location>
</feature>
<sequence>MIIFKMQFSILALCLAAFLSTHVTAWDSHVNFTFQCKDIFLDGRQSSLLTACCLTDSNSDTGVVHGNTYASTFFDLALCVGINYTTATLEWSMLGKYPLYCNDCQLINGGSGLNCVCQSTTEQGQLVVNSTLDLNQGVANVNGNLACQWY</sequence>